<keyword evidence="2" id="KW-1185">Reference proteome</keyword>
<name>A0A0C3SBB2_PHLG1</name>
<accession>A0A0C3SBB2</accession>
<evidence type="ECO:0000313" key="1">
    <source>
        <dbReference type="EMBL" id="KIP09907.1"/>
    </source>
</evidence>
<dbReference type="Proteomes" id="UP000053257">
    <property type="component" value="Unassembled WGS sequence"/>
</dbReference>
<dbReference type="InterPro" id="IPR024645">
    <property type="entry name" value="Mitochondr_Som1"/>
</dbReference>
<dbReference type="HOGENOM" id="CLU_175714_0_0_1"/>
<dbReference type="EMBL" id="KN840460">
    <property type="protein sequence ID" value="KIP09907.1"/>
    <property type="molecule type" value="Genomic_DNA"/>
</dbReference>
<dbReference type="GO" id="GO:0042720">
    <property type="term" value="C:mitochondrial inner membrane peptidase complex"/>
    <property type="evidence" value="ECO:0007669"/>
    <property type="project" value="InterPro"/>
</dbReference>
<protein>
    <submittedName>
        <fullName evidence="1">Uncharacterized protein</fullName>
    </submittedName>
</protein>
<evidence type="ECO:0000313" key="2">
    <source>
        <dbReference type="Proteomes" id="UP000053257"/>
    </source>
</evidence>
<proteinExistence type="predicted"/>
<dbReference type="AlphaFoldDB" id="A0A0C3SBB2"/>
<dbReference type="OrthoDB" id="3983163at2759"/>
<dbReference type="Pfam" id="PF11093">
    <property type="entry name" value="Mitochondr_Som1"/>
    <property type="match status" value="1"/>
</dbReference>
<reference evidence="1 2" key="1">
    <citation type="journal article" date="2014" name="PLoS Genet.">
        <title>Analysis of the Phlebiopsis gigantea genome, transcriptome and secretome provides insight into its pioneer colonization strategies of wood.</title>
        <authorList>
            <person name="Hori C."/>
            <person name="Ishida T."/>
            <person name="Igarashi K."/>
            <person name="Samejima M."/>
            <person name="Suzuki H."/>
            <person name="Master E."/>
            <person name="Ferreira P."/>
            <person name="Ruiz-Duenas F.J."/>
            <person name="Held B."/>
            <person name="Canessa P."/>
            <person name="Larrondo L.F."/>
            <person name="Schmoll M."/>
            <person name="Druzhinina I.S."/>
            <person name="Kubicek C.P."/>
            <person name="Gaskell J.A."/>
            <person name="Kersten P."/>
            <person name="St John F."/>
            <person name="Glasner J."/>
            <person name="Sabat G."/>
            <person name="Splinter BonDurant S."/>
            <person name="Syed K."/>
            <person name="Yadav J."/>
            <person name="Mgbeahuruike A.C."/>
            <person name="Kovalchuk A."/>
            <person name="Asiegbu F.O."/>
            <person name="Lackner G."/>
            <person name="Hoffmeister D."/>
            <person name="Rencoret J."/>
            <person name="Gutierrez A."/>
            <person name="Sun H."/>
            <person name="Lindquist E."/>
            <person name="Barry K."/>
            <person name="Riley R."/>
            <person name="Grigoriev I.V."/>
            <person name="Henrissat B."/>
            <person name="Kues U."/>
            <person name="Berka R.M."/>
            <person name="Martinez A.T."/>
            <person name="Covert S.F."/>
            <person name="Blanchette R.A."/>
            <person name="Cullen D."/>
        </authorList>
    </citation>
    <scope>NUCLEOTIDE SEQUENCE [LARGE SCALE GENOMIC DNA]</scope>
    <source>
        <strain evidence="1 2">11061_1 CR5-6</strain>
    </source>
</reference>
<organism evidence="1 2">
    <name type="scientific">Phlebiopsis gigantea (strain 11061_1 CR5-6)</name>
    <name type="common">White-rot fungus</name>
    <name type="synonym">Peniophora gigantea</name>
    <dbReference type="NCBI Taxonomy" id="745531"/>
    <lineage>
        <taxon>Eukaryota</taxon>
        <taxon>Fungi</taxon>
        <taxon>Dikarya</taxon>
        <taxon>Basidiomycota</taxon>
        <taxon>Agaricomycotina</taxon>
        <taxon>Agaricomycetes</taxon>
        <taxon>Polyporales</taxon>
        <taxon>Phanerochaetaceae</taxon>
        <taxon>Phlebiopsis</taxon>
    </lineage>
</organism>
<sequence length="99" mass="11320">MSSSNTTSTAETKCRIAELIQYSCEREQDASGASQFHCWPITRVFRICPGRPAVEITRYVDADVTTGEVKLPHDSDQQLPKGKLWRDVYRYPHDNHKHG</sequence>
<gene>
    <name evidence="1" type="ORF">PHLGIDRAFT_85836</name>
</gene>